<reference evidence="6 7" key="1">
    <citation type="submission" date="2019-12" db="EMBL/GenBank/DDBJ databases">
        <authorList>
            <person name="Floudas D."/>
            <person name="Bentzer J."/>
            <person name="Ahren D."/>
            <person name="Johansson T."/>
            <person name="Persson P."/>
            <person name="Tunlid A."/>
        </authorList>
    </citation>
    <scope>NUCLEOTIDE SEQUENCE [LARGE SCALE GENOMIC DNA]</scope>
    <source>
        <strain evidence="6 7">CBS 102.39</strain>
    </source>
</reference>
<dbReference type="SUPFAM" id="SSF47095">
    <property type="entry name" value="HMG-box"/>
    <property type="match status" value="1"/>
</dbReference>
<dbReference type="InterPro" id="IPR036910">
    <property type="entry name" value="HMG_box_dom_sf"/>
</dbReference>
<evidence type="ECO:0000313" key="6">
    <source>
        <dbReference type="EMBL" id="KAF4616767.1"/>
    </source>
</evidence>
<gene>
    <name evidence="6" type="ORF">D9613_008937</name>
</gene>
<dbReference type="PROSITE" id="PS50118">
    <property type="entry name" value="HMG_BOX_2"/>
    <property type="match status" value="1"/>
</dbReference>
<feature type="DNA-binding region" description="HMG box" evidence="3">
    <location>
        <begin position="13"/>
        <end position="79"/>
    </location>
</feature>
<sequence>MSTTGNTSAAEHIPRPPNCWLFYLYDKSKEDQYVGLGGQKLTKIIGKRWRRETKEVKKVYKRLAEEAKALHKLRYPDWSYKPVKRSMPSSSKKKKKKKKKRKSRHEHTPDTSYHRPTPPPQPSWTELVDSFREHNECGSIQPPLHTSAHASTDAGFYRGSIEWSESCHAWQRLSTDHALTVQLLNDCASILSRSL</sequence>
<dbReference type="Gene3D" id="1.10.30.10">
    <property type="entry name" value="High mobility group box domain"/>
    <property type="match status" value="1"/>
</dbReference>
<dbReference type="CDD" id="cd01389">
    <property type="entry name" value="HMG-box_ROX1-like"/>
    <property type="match status" value="1"/>
</dbReference>
<dbReference type="InterPro" id="IPR009071">
    <property type="entry name" value="HMG_box_dom"/>
</dbReference>
<evidence type="ECO:0000256" key="4">
    <source>
        <dbReference type="SAM" id="MobiDB-lite"/>
    </source>
</evidence>
<dbReference type="PANTHER" id="PTHR10270:SF161">
    <property type="entry name" value="SEX-DETERMINING REGION Y PROTEIN"/>
    <property type="match status" value="1"/>
</dbReference>
<keyword evidence="2" id="KW-0804">Transcription</keyword>
<protein>
    <recommendedName>
        <fullName evidence="5">HMG box domain-containing protein</fullName>
    </recommendedName>
</protein>
<evidence type="ECO:0000259" key="5">
    <source>
        <dbReference type="PROSITE" id="PS50118"/>
    </source>
</evidence>
<dbReference type="GO" id="GO:0005634">
    <property type="term" value="C:nucleus"/>
    <property type="evidence" value="ECO:0007669"/>
    <property type="project" value="UniProtKB-UniRule"/>
</dbReference>
<organism evidence="6 7">
    <name type="scientific">Agrocybe pediades</name>
    <dbReference type="NCBI Taxonomy" id="84607"/>
    <lineage>
        <taxon>Eukaryota</taxon>
        <taxon>Fungi</taxon>
        <taxon>Dikarya</taxon>
        <taxon>Basidiomycota</taxon>
        <taxon>Agaricomycotina</taxon>
        <taxon>Agaricomycetes</taxon>
        <taxon>Agaricomycetidae</taxon>
        <taxon>Agaricales</taxon>
        <taxon>Agaricineae</taxon>
        <taxon>Strophariaceae</taxon>
        <taxon>Agrocybe</taxon>
    </lineage>
</organism>
<keyword evidence="3" id="KW-0539">Nucleus</keyword>
<evidence type="ECO:0000313" key="7">
    <source>
        <dbReference type="Proteomes" id="UP000521872"/>
    </source>
</evidence>
<feature type="region of interest" description="Disordered" evidence="4">
    <location>
        <begin position="81"/>
        <end position="126"/>
    </location>
</feature>
<dbReference type="GO" id="GO:0030154">
    <property type="term" value="P:cell differentiation"/>
    <property type="evidence" value="ECO:0007669"/>
    <property type="project" value="TreeGrafter"/>
</dbReference>
<dbReference type="Proteomes" id="UP000521872">
    <property type="component" value="Unassembled WGS sequence"/>
</dbReference>
<keyword evidence="1 3" id="KW-0238">DNA-binding</keyword>
<accession>A0A8H4VP31</accession>
<dbReference type="EMBL" id="JAACJL010000031">
    <property type="protein sequence ID" value="KAF4616767.1"/>
    <property type="molecule type" value="Genomic_DNA"/>
</dbReference>
<comment type="caution">
    <text evidence="6">The sequence shown here is derived from an EMBL/GenBank/DDBJ whole genome shotgun (WGS) entry which is preliminary data.</text>
</comment>
<dbReference type="AlphaFoldDB" id="A0A8H4VP31"/>
<dbReference type="InterPro" id="IPR050140">
    <property type="entry name" value="SRY-related_HMG-box_TF-like"/>
</dbReference>
<name>A0A8H4VP31_9AGAR</name>
<feature type="domain" description="HMG box" evidence="5">
    <location>
        <begin position="13"/>
        <end position="79"/>
    </location>
</feature>
<keyword evidence="7" id="KW-1185">Reference proteome</keyword>
<dbReference type="GO" id="GO:0001228">
    <property type="term" value="F:DNA-binding transcription activator activity, RNA polymerase II-specific"/>
    <property type="evidence" value="ECO:0007669"/>
    <property type="project" value="TreeGrafter"/>
</dbReference>
<proteinExistence type="predicted"/>
<evidence type="ECO:0000256" key="1">
    <source>
        <dbReference type="ARBA" id="ARBA00023125"/>
    </source>
</evidence>
<evidence type="ECO:0000256" key="3">
    <source>
        <dbReference type="PROSITE-ProRule" id="PRU00267"/>
    </source>
</evidence>
<dbReference type="SMART" id="SM00398">
    <property type="entry name" value="HMG"/>
    <property type="match status" value="1"/>
</dbReference>
<feature type="compositionally biased region" description="Basic residues" evidence="4">
    <location>
        <begin position="91"/>
        <end position="105"/>
    </location>
</feature>
<dbReference type="Pfam" id="PF00505">
    <property type="entry name" value="HMG_box"/>
    <property type="match status" value="1"/>
</dbReference>
<dbReference type="PANTHER" id="PTHR10270">
    <property type="entry name" value="SOX TRANSCRIPTION FACTOR"/>
    <property type="match status" value="1"/>
</dbReference>
<evidence type="ECO:0000256" key="2">
    <source>
        <dbReference type="ARBA" id="ARBA00023163"/>
    </source>
</evidence>
<dbReference type="GO" id="GO:0000978">
    <property type="term" value="F:RNA polymerase II cis-regulatory region sequence-specific DNA binding"/>
    <property type="evidence" value="ECO:0007669"/>
    <property type="project" value="TreeGrafter"/>
</dbReference>